<dbReference type="PANTHER" id="PTHR13220">
    <property type="entry name" value="TIMELESS INTERACTING-RELATED"/>
    <property type="match status" value="1"/>
</dbReference>
<dbReference type="GO" id="GO:0000076">
    <property type="term" value="P:DNA replication checkpoint signaling"/>
    <property type="evidence" value="ECO:0007669"/>
    <property type="project" value="UniProtKB-UniRule"/>
</dbReference>
<dbReference type="EMBL" id="CP014585">
    <property type="protein sequence ID" value="ANZ75592.1"/>
    <property type="molecule type" value="Genomic_DNA"/>
</dbReference>
<feature type="compositionally biased region" description="Polar residues" evidence="9">
    <location>
        <begin position="198"/>
        <end position="212"/>
    </location>
</feature>
<comment type="subunit">
    <text evidence="3">Component of the fork protection complex (FPC) consisting of TOF1 and CSM3.</text>
</comment>
<feature type="region of interest" description="Disordered" evidence="9">
    <location>
        <begin position="155"/>
        <end position="214"/>
    </location>
</feature>
<keyword evidence="7 8" id="KW-0131">Cell cycle</keyword>
<evidence type="ECO:0000313" key="11">
    <source>
        <dbReference type="EMBL" id="ANZ75592.1"/>
    </source>
</evidence>
<protein>
    <recommendedName>
        <fullName evidence="8">Chromosome segregation in meiosis protein</fullName>
    </recommendedName>
</protein>
<dbReference type="PANTHER" id="PTHR13220:SF11">
    <property type="entry name" value="TIMELESS-INTERACTING PROTEIN"/>
    <property type="match status" value="1"/>
</dbReference>
<keyword evidence="6 8" id="KW-0539">Nucleus</keyword>
<dbReference type="GO" id="GO:0043111">
    <property type="term" value="P:replication fork arrest"/>
    <property type="evidence" value="ECO:0007669"/>
    <property type="project" value="TreeGrafter"/>
</dbReference>
<sequence>MSDKLDPDNILGAATDAGSKDTDESNQDLLGPKKSTSTRKKLYVLNEDVLLSSKGYPELLRQCQHFKFKKRKPYKEFTRSYHMENMEKLLQMYQLWGHQVYPRANFNDFTKVCARASNRPRVKRWRVQTTKDEINKKFYNETGQFDDILVDNEETDERSVRETTTGEPLASSNTEPQDSTLNNQLFVNDDDDDDIYTTVPSNNASTSAPTEPTNEEMLDLDESAVQNQELDFQDELEAMREMGM</sequence>
<feature type="compositionally biased region" description="Polar residues" evidence="9">
    <location>
        <begin position="162"/>
        <end position="186"/>
    </location>
</feature>
<feature type="region of interest" description="Disordered" evidence="9">
    <location>
        <begin position="1"/>
        <end position="34"/>
    </location>
</feature>
<dbReference type="Proteomes" id="UP000094565">
    <property type="component" value="Chromosome 2"/>
</dbReference>
<evidence type="ECO:0000256" key="4">
    <source>
        <dbReference type="ARBA" id="ARBA00022763"/>
    </source>
</evidence>
<evidence type="ECO:0000256" key="8">
    <source>
        <dbReference type="RuleBase" id="RU366049"/>
    </source>
</evidence>
<dbReference type="OrthoDB" id="437078at2759"/>
<comment type="similarity">
    <text evidence="2 8">Belongs to the CSM3 family.</text>
</comment>
<evidence type="ECO:0000256" key="3">
    <source>
        <dbReference type="ARBA" id="ARBA00011217"/>
    </source>
</evidence>
<organism evidence="11 12">
    <name type="scientific">Komagataella pastoris</name>
    <name type="common">Yeast</name>
    <name type="synonym">Pichia pastoris</name>
    <dbReference type="NCBI Taxonomy" id="4922"/>
    <lineage>
        <taxon>Eukaryota</taxon>
        <taxon>Fungi</taxon>
        <taxon>Dikarya</taxon>
        <taxon>Ascomycota</taxon>
        <taxon>Saccharomycotina</taxon>
        <taxon>Pichiomycetes</taxon>
        <taxon>Pichiales</taxon>
        <taxon>Pichiaceae</taxon>
        <taxon>Komagataella</taxon>
    </lineage>
</organism>
<accession>A0A1B2JC67</accession>
<dbReference type="GO" id="GO:0031298">
    <property type="term" value="C:replication fork protection complex"/>
    <property type="evidence" value="ECO:0007669"/>
    <property type="project" value="TreeGrafter"/>
</dbReference>
<comment type="subcellular location">
    <subcellularLocation>
        <location evidence="1 8">Nucleus</location>
    </subcellularLocation>
</comment>
<proteinExistence type="inferred from homology"/>
<dbReference type="InterPro" id="IPR012923">
    <property type="entry name" value="Csm3"/>
</dbReference>
<evidence type="ECO:0000256" key="2">
    <source>
        <dbReference type="ARBA" id="ARBA00006075"/>
    </source>
</evidence>
<dbReference type="GO" id="GO:0006974">
    <property type="term" value="P:DNA damage response"/>
    <property type="evidence" value="ECO:0007669"/>
    <property type="project" value="UniProtKB-KW"/>
</dbReference>
<feature type="domain" description="Chromosome segregation in meiosis protein 3" evidence="10">
    <location>
        <begin position="45"/>
        <end position="132"/>
    </location>
</feature>
<name>A0A1B2JC67_PICPA</name>
<dbReference type="Pfam" id="PF07962">
    <property type="entry name" value="Swi3"/>
    <property type="match status" value="1"/>
</dbReference>
<keyword evidence="12" id="KW-1185">Reference proteome</keyword>
<evidence type="ECO:0000259" key="10">
    <source>
        <dbReference type="Pfam" id="PF07962"/>
    </source>
</evidence>
<keyword evidence="5" id="KW-0236">DNA replication inhibitor</keyword>
<evidence type="ECO:0000313" key="12">
    <source>
        <dbReference type="Proteomes" id="UP000094565"/>
    </source>
</evidence>
<dbReference type="AlphaFoldDB" id="A0A1B2JC67"/>
<keyword evidence="4 8" id="KW-0227">DNA damage</keyword>
<evidence type="ECO:0000256" key="6">
    <source>
        <dbReference type="ARBA" id="ARBA00023242"/>
    </source>
</evidence>
<dbReference type="GO" id="GO:0031297">
    <property type="term" value="P:replication fork processing"/>
    <property type="evidence" value="ECO:0007669"/>
    <property type="project" value="UniProtKB-UniRule"/>
</dbReference>
<evidence type="ECO:0000256" key="5">
    <source>
        <dbReference type="ARBA" id="ARBA00022880"/>
    </source>
</evidence>
<evidence type="ECO:0000256" key="9">
    <source>
        <dbReference type="SAM" id="MobiDB-lite"/>
    </source>
</evidence>
<gene>
    <name evidence="11" type="primary">CSM3</name>
    <name evidence="11" type="ORF">ATY40_BA7503060</name>
</gene>
<reference evidence="11 12" key="1">
    <citation type="submission" date="2016-02" db="EMBL/GenBank/DDBJ databases">
        <title>Comparative genomic and transcriptomic foundation for Pichia pastoris.</title>
        <authorList>
            <person name="Love K.R."/>
            <person name="Shah K.A."/>
            <person name="Whittaker C.A."/>
            <person name="Wu J."/>
            <person name="Bartlett M.C."/>
            <person name="Ma D."/>
            <person name="Leeson R.L."/>
            <person name="Priest M."/>
            <person name="Young S.K."/>
            <person name="Love J.C."/>
        </authorList>
    </citation>
    <scope>NUCLEOTIDE SEQUENCE [LARGE SCALE GENOMIC DNA]</scope>
    <source>
        <strain evidence="11 12">ATCC 28485</strain>
    </source>
</reference>
<dbReference type="GO" id="GO:0003677">
    <property type="term" value="F:DNA binding"/>
    <property type="evidence" value="ECO:0007669"/>
    <property type="project" value="TreeGrafter"/>
</dbReference>
<evidence type="ECO:0000256" key="7">
    <source>
        <dbReference type="ARBA" id="ARBA00023306"/>
    </source>
</evidence>
<comment type="function">
    <text evidence="8">Plays an important role in the control of DNA replication and the maintenance of replication fork stability.</text>
</comment>
<evidence type="ECO:0000256" key="1">
    <source>
        <dbReference type="ARBA" id="ARBA00004123"/>
    </source>
</evidence>
<dbReference type="InterPro" id="IPR040038">
    <property type="entry name" value="TIPIN/Csm3/Swi3"/>
</dbReference>